<evidence type="ECO:0000256" key="23">
    <source>
        <dbReference type="RuleBase" id="RU361115"/>
    </source>
</evidence>
<keyword evidence="10 22" id="KW-0275">Fatty acid biosynthesis</keyword>
<comment type="subunit">
    <text evidence="20">Interacts with TECR.</text>
</comment>
<feature type="transmembrane region" description="Helical" evidence="22 23">
    <location>
        <begin position="235"/>
        <end position="254"/>
    </location>
</feature>
<dbReference type="UniPathway" id="UPA00658"/>
<dbReference type="GO" id="GO:0019367">
    <property type="term" value="P:fatty acid elongation, saturated fatty acid"/>
    <property type="evidence" value="ECO:0007669"/>
    <property type="project" value="InterPro"/>
</dbReference>
<dbReference type="GO" id="GO:0030148">
    <property type="term" value="P:sphingolipid biosynthetic process"/>
    <property type="evidence" value="ECO:0007669"/>
    <property type="project" value="TreeGrafter"/>
</dbReference>
<keyword evidence="5 22" id="KW-0256">Endoplasmic reticulum</keyword>
<feature type="transmembrane region" description="Helical" evidence="22 23">
    <location>
        <begin position="298"/>
        <end position="319"/>
    </location>
</feature>
<protein>
    <recommendedName>
        <fullName evidence="22">Elongation of very long chain fatty acids protein 5</fullName>
        <ecNumber evidence="22">2.3.1.199</ecNumber>
    </recommendedName>
    <alternativeName>
        <fullName evidence="22">3-keto acyl-CoA synthase ELOVL5</fullName>
    </alternativeName>
    <alternativeName>
        <fullName evidence="22">ELOVL fatty acid elongase 5</fullName>
        <shortName evidence="22">ELOVL FA elongase 5</shortName>
    </alternativeName>
    <alternativeName>
        <fullName evidence="22">Very long chain 3-ketoacyl-CoA synthase 5</fullName>
    </alternativeName>
    <alternativeName>
        <fullName evidence="22">Very long chain 3-oxoacyl-CoA synthase 5</fullName>
    </alternativeName>
</protein>
<evidence type="ECO:0000256" key="10">
    <source>
        <dbReference type="ARBA" id="ARBA00023160"/>
    </source>
</evidence>
<dbReference type="Ensembl" id="ENSCCNT00000038852.1">
    <property type="protein sequence ID" value="ENSCCNP00000030873.1"/>
    <property type="gene ID" value="ENSCCNG00000029487.1"/>
</dbReference>
<dbReference type="InterPro" id="IPR033677">
    <property type="entry name" value="ELOVL5"/>
</dbReference>
<evidence type="ECO:0000256" key="15">
    <source>
        <dbReference type="ARBA" id="ARBA00048469"/>
    </source>
</evidence>
<evidence type="ECO:0000256" key="21">
    <source>
        <dbReference type="ARBA" id="ARBA00052042"/>
    </source>
</evidence>
<keyword evidence="7 22" id="KW-1133">Transmembrane helix</keyword>
<evidence type="ECO:0000256" key="18">
    <source>
        <dbReference type="ARBA" id="ARBA00048836"/>
    </source>
</evidence>
<dbReference type="HAMAP" id="MF_03205">
    <property type="entry name" value="VLCF_elongase_5"/>
    <property type="match status" value="1"/>
</dbReference>
<evidence type="ECO:0000256" key="6">
    <source>
        <dbReference type="ARBA" id="ARBA00022832"/>
    </source>
</evidence>
<comment type="catalytic activity">
    <reaction evidence="15">
        <text>(9Z,12Z,15Z)-octadecatrienoyl-CoA + malonyl-CoA + H(+) = (11Z,14Z,17Z)-3-oxoeicosatrienoyl-CoA + CO2 + CoA</text>
        <dbReference type="Rhea" id="RHEA:36523"/>
        <dbReference type="ChEBI" id="CHEBI:15378"/>
        <dbReference type="ChEBI" id="CHEBI:16526"/>
        <dbReference type="ChEBI" id="CHEBI:57287"/>
        <dbReference type="ChEBI" id="CHEBI:57384"/>
        <dbReference type="ChEBI" id="CHEBI:74034"/>
        <dbReference type="ChEBI" id="CHEBI:74054"/>
    </reaction>
    <physiologicalReaction direction="left-to-right" evidence="15">
        <dbReference type="Rhea" id="RHEA:36524"/>
    </physiologicalReaction>
</comment>
<evidence type="ECO:0000256" key="5">
    <source>
        <dbReference type="ARBA" id="ARBA00022824"/>
    </source>
</evidence>
<evidence type="ECO:0000313" key="25">
    <source>
        <dbReference type="Ensembl" id="ENSCCNP00000030871.1"/>
    </source>
</evidence>
<keyword evidence="8 22" id="KW-0443">Lipid metabolism</keyword>
<comment type="catalytic activity">
    <reaction evidence="13">
        <text>(6Z,9Z,12Z,15Z)-octadecatetraenoyl-CoA + malonyl-CoA + H(+) = 3-oxo-(8Z,11Z,14Z,17Z)-eicosatetraenoyl-CoA + CO2 + CoA</text>
        <dbReference type="Rhea" id="RHEA:35391"/>
        <dbReference type="ChEBI" id="CHEBI:15378"/>
        <dbReference type="ChEBI" id="CHEBI:16526"/>
        <dbReference type="ChEBI" id="CHEBI:57287"/>
        <dbReference type="ChEBI" id="CHEBI:57384"/>
        <dbReference type="ChEBI" id="CHEBI:71489"/>
        <dbReference type="ChEBI" id="CHEBI:71491"/>
    </reaction>
    <physiologicalReaction direction="left-to-right" evidence="13">
        <dbReference type="Rhea" id="RHEA:35392"/>
    </physiologicalReaction>
</comment>
<keyword evidence="6 22" id="KW-0276">Fatty acid metabolism</keyword>
<keyword evidence="3 22" id="KW-0808">Transferase</keyword>
<evidence type="ECO:0000256" key="19">
    <source>
        <dbReference type="ARBA" id="ARBA00049337"/>
    </source>
</evidence>
<evidence type="ECO:0000256" key="22">
    <source>
        <dbReference type="HAMAP-Rule" id="MF_03205"/>
    </source>
</evidence>
<dbReference type="Ensembl" id="ENSCCNT00000038850.1">
    <property type="protein sequence ID" value="ENSCCNP00000030871.1"/>
    <property type="gene ID" value="ENSCCNG00000029487.1"/>
</dbReference>
<feature type="transmembrane region" description="Helical" evidence="22 23">
    <location>
        <begin position="212"/>
        <end position="229"/>
    </location>
</feature>
<sequence length="367" mass="42791">MGIGWPRHCDVTVSPRSDCRYPAPSSSHRGGSRLPVPPCSILPWTRAPPPLPRCCSTLLLPLRPGGFRMENFDASLSTYFRAWLGPRDTRVKGWFLLDNYIPTFVCSVIYLLIVWLGPKYMKNRQPFSCRGILVVYNLGLTLLSLYMFYELVTGVWEGKYNFFCQGTRSAGESDMKIIQVLWWYYFSKLIEFMDTFFFILRKNNHQITVLHVYHHASMLNIWWFVMNWVPCGHSYFGATLNSFIHVLMYSYYGLSSVPSMRPYLWWKKYITQGQLIQFVLTIIQTSCGVLWPCSFPLGWLYFQIGYMISLIALFTNFYIQTYNKKGASRRRDHLKDHLNGSATVVNGHTNTFSSLENNVKPRKQRKD</sequence>
<comment type="catalytic activity">
    <reaction evidence="22 23">
        <text>a very-long-chain acyl-CoA + malonyl-CoA + H(+) = a very-long-chain 3-oxoacyl-CoA + CO2 + CoA</text>
        <dbReference type="Rhea" id="RHEA:32727"/>
        <dbReference type="ChEBI" id="CHEBI:15378"/>
        <dbReference type="ChEBI" id="CHEBI:16526"/>
        <dbReference type="ChEBI" id="CHEBI:57287"/>
        <dbReference type="ChEBI" id="CHEBI:57384"/>
        <dbReference type="ChEBI" id="CHEBI:90725"/>
        <dbReference type="ChEBI" id="CHEBI:90736"/>
        <dbReference type="EC" id="2.3.1.199"/>
    </reaction>
</comment>
<dbReference type="AlphaFoldDB" id="A0A8C0XLT0"/>
<dbReference type="GO" id="GO:0006636">
    <property type="term" value="P:unsaturated fatty acid biosynthetic process"/>
    <property type="evidence" value="ECO:0007669"/>
    <property type="project" value="UniProtKB-UniRule"/>
</dbReference>
<evidence type="ECO:0000256" key="2">
    <source>
        <dbReference type="ARBA" id="ARBA00022516"/>
    </source>
</evidence>
<feature type="transmembrane region" description="Helical" evidence="22 23">
    <location>
        <begin position="100"/>
        <end position="117"/>
    </location>
</feature>
<dbReference type="InterPro" id="IPR002076">
    <property type="entry name" value="ELO_fam"/>
</dbReference>
<reference evidence="25" key="1">
    <citation type="submission" date="2023-09" db="UniProtKB">
        <authorList>
            <consortium name="Ensembl"/>
        </authorList>
    </citation>
    <scope>IDENTIFICATION</scope>
</reference>
<evidence type="ECO:0000256" key="8">
    <source>
        <dbReference type="ARBA" id="ARBA00023098"/>
    </source>
</evidence>
<organism evidence="25">
    <name type="scientific">Castor canadensis</name>
    <name type="common">American beaver</name>
    <dbReference type="NCBI Taxonomy" id="51338"/>
    <lineage>
        <taxon>Eukaryota</taxon>
        <taxon>Metazoa</taxon>
        <taxon>Chordata</taxon>
        <taxon>Craniata</taxon>
        <taxon>Vertebrata</taxon>
        <taxon>Euteleostomi</taxon>
        <taxon>Mammalia</taxon>
        <taxon>Eutheria</taxon>
        <taxon>Euarchontoglires</taxon>
        <taxon>Glires</taxon>
        <taxon>Rodentia</taxon>
        <taxon>Castorimorpha</taxon>
        <taxon>Castoridae</taxon>
        <taxon>Castor</taxon>
    </lineage>
</organism>
<evidence type="ECO:0000256" key="4">
    <source>
        <dbReference type="ARBA" id="ARBA00022692"/>
    </source>
</evidence>
<evidence type="ECO:0000256" key="14">
    <source>
        <dbReference type="ARBA" id="ARBA00048148"/>
    </source>
</evidence>
<comment type="catalytic activity">
    <reaction evidence="21">
        <text>(9Z)-octadecenoyl-CoA + malonyl-CoA + H(+) = 3-oxo-(11Z)-eicosenoyl-CoA + CO2 + CoA</text>
        <dbReference type="Rhea" id="RHEA:36511"/>
        <dbReference type="ChEBI" id="CHEBI:15378"/>
        <dbReference type="ChEBI" id="CHEBI:16526"/>
        <dbReference type="ChEBI" id="CHEBI:57287"/>
        <dbReference type="ChEBI" id="CHEBI:57384"/>
        <dbReference type="ChEBI" id="CHEBI:57387"/>
        <dbReference type="ChEBI" id="CHEBI:74011"/>
    </reaction>
    <physiologicalReaction direction="left-to-right" evidence="21">
        <dbReference type="Rhea" id="RHEA:36512"/>
    </physiologicalReaction>
</comment>
<dbReference type="Pfam" id="PF01151">
    <property type="entry name" value="ELO"/>
    <property type="match status" value="1"/>
</dbReference>
<accession>A0A8C0XLT0</accession>
<evidence type="ECO:0000256" key="17">
    <source>
        <dbReference type="ARBA" id="ARBA00048687"/>
    </source>
</evidence>
<dbReference type="GO" id="GO:0034626">
    <property type="term" value="P:fatty acid elongation, polyunsaturated fatty acid"/>
    <property type="evidence" value="ECO:0007669"/>
    <property type="project" value="UniProtKB-UniRule"/>
</dbReference>
<comment type="catalytic activity">
    <reaction evidence="14">
        <text>(9Z)-hexadecenoyl-CoA + malonyl-CoA + H(+) = 3-oxo-(11Z)-octadecenoyl-CoA + CO2 + CoA</text>
        <dbReference type="Rhea" id="RHEA:39675"/>
        <dbReference type="ChEBI" id="CHEBI:15378"/>
        <dbReference type="ChEBI" id="CHEBI:16526"/>
        <dbReference type="ChEBI" id="CHEBI:57287"/>
        <dbReference type="ChEBI" id="CHEBI:57384"/>
        <dbReference type="ChEBI" id="CHEBI:61540"/>
        <dbReference type="ChEBI" id="CHEBI:76555"/>
    </reaction>
    <physiologicalReaction direction="left-to-right" evidence="14">
        <dbReference type="Rhea" id="RHEA:39676"/>
    </physiologicalReaction>
</comment>
<keyword evidence="9 22" id="KW-0472">Membrane</keyword>
<feature type="transmembrane region" description="Helical" evidence="22 23">
    <location>
        <begin position="129"/>
        <end position="149"/>
    </location>
</feature>
<dbReference type="GO" id="GO:0005789">
    <property type="term" value="C:endoplasmic reticulum membrane"/>
    <property type="evidence" value="ECO:0007669"/>
    <property type="project" value="UniProtKB-SubCell"/>
</dbReference>
<comment type="function">
    <text evidence="22">Catalyzes the first and rate-limiting reaction of the four reactions that constitute the long-chain fatty acids elongation cycle. This endoplasmic reticulum-bound enzymatic process allows the addition of 2 carbons to the chain of long- and very long-chain fatty acids (VLCFAs) per cycle. Condensing enzyme that acts specifically toward polyunsaturated acyl-CoA with the higher activity toward C18:3(n-6) acyl-CoA. May participate to the production of monounsaturated and of polyunsaturated VLCFAs of different chain lengths that are involved in multiple biological processes as precursors of membrane lipids and lipid mediators.</text>
</comment>
<comment type="catalytic activity">
    <reaction evidence="16">
        <text>(5Z,8Z,11Z,14Z)-eicosatetraenoyl-CoA + malonyl-CoA + H(+) = (7Z,10Z,13Z,16Z)-3-oxodocosatetraenoyl-CoA + CO2 + CoA</text>
        <dbReference type="Rhea" id="RHEA:36475"/>
        <dbReference type="ChEBI" id="CHEBI:15378"/>
        <dbReference type="ChEBI" id="CHEBI:16526"/>
        <dbReference type="ChEBI" id="CHEBI:57287"/>
        <dbReference type="ChEBI" id="CHEBI:57368"/>
        <dbReference type="ChEBI" id="CHEBI:57384"/>
        <dbReference type="ChEBI" id="CHEBI:73852"/>
    </reaction>
    <physiologicalReaction direction="left-to-right" evidence="16">
        <dbReference type="Rhea" id="RHEA:36476"/>
    </physiologicalReaction>
</comment>
<keyword evidence="11 22" id="KW-0966">Cell projection</keyword>
<comment type="catalytic activity">
    <reaction evidence="19">
        <text>(6Z,9Z,12Z)-octadecatrienoyl-CoA + malonyl-CoA + H(+) = 3-oxo-(8Z,11Z,14Z)-eicosatrienoyl-CoA + CO2 + CoA</text>
        <dbReference type="Rhea" id="RHEA:35379"/>
        <dbReference type="ChEBI" id="CHEBI:15378"/>
        <dbReference type="ChEBI" id="CHEBI:16526"/>
        <dbReference type="ChEBI" id="CHEBI:57287"/>
        <dbReference type="ChEBI" id="CHEBI:57363"/>
        <dbReference type="ChEBI" id="CHEBI:57384"/>
        <dbReference type="ChEBI" id="CHEBI:71481"/>
    </reaction>
    <physiologicalReaction direction="left-to-right" evidence="19">
        <dbReference type="Rhea" id="RHEA:35380"/>
    </physiologicalReaction>
</comment>
<gene>
    <name evidence="25" type="primary">Elovl5</name>
    <name evidence="22" type="synonym">ELOVL5</name>
</gene>
<proteinExistence type="inferred from homology"/>
<comment type="catalytic activity">
    <reaction evidence="18">
        <text>(11Z)-octadecenoyl-CoA + malonyl-CoA + H(+) = 3-oxo-(13Z)-eicosenoyl-CoA + CO2 + CoA</text>
        <dbReference type="Rhea" id="RHEA:39679"/>
        <dbReference type="ChEBI" id="CHEBI:15378"/>
        <dbReference type="ChEBI" id="CHEBI:16526"/>
        <dbReference type="ChEBI" id="CHEBI:57287"/>
        <dbReference type="ChEBI" id="CHEBI:57384"/>
        <dbReference type="ChEBI" id="CHEBI:75121"/>
        <dbReference type="ChEBI" id="CHEBI:76559"/>
    </reaction>
    <physiologicalReaction direction="left-to-right" evidence="18">
        <dbReference type="Rhea" id="RHEA:39680"/>
    </physiologicalReaction>
</comment>
<dbReference type="EC" id="2.3.1.199" evidence="22"/>
<comment type="pathway">
    <text evidence="22">Lipid metabolism; polyunsaturated fatty acid biosynthesis.</text>
</comment>
<evidence type="ECO:0000256" key="11">
    <source>
        <dbReference type="ARBA" id="ARBA00023273"/>
    </source>
</evidence>
<dbReference type="PANTHER" id="PTHR11157:SF18">
    <property type="entry name" value="ELONGATION OF VERY LONG CHAIN FATTY ACIDS PROTEIN 5"/>
    <property type="match status" value="1"/>
</dbReference>
<evidence type="ECO:0000256" key="1">
    <source>
        <dbReference type="ARBA" id="ARBA00004141"/>
    </source>
</evidence>
<feature type="transmembrane region" description="Helical" evidence="22 23">
    <location>
        <begin position="182"/>
        <end position="200"/>
    </location>
</feature>
<evidence type="ECO:0000256" key="16">
    <source>
        <dbReference type="ARBA" id="ARBA00048633"/>
    </source>
</evidence>
<keyword evidence="2 22" id="KW-0444">Lipid biosynthesis</keyword>
<dbReference type="GO" id="GO:0035338">
    <property type="term" value="P:long-chain fatty-acyl-CoA biosynthetic process"/>
    <property type="evidence" value="ECO:0007669"/>
    <property type="project" value="UniProtKB-UniRule"/>
</dbReference>
<evidence type="ECO:0000256" key="3">
    <source>
        <dbReference type="ARBA" id="ARBA00022679"/>
    </source>
</evidence>
<evidence type="ECO:0000256" key="9">
    <source>
        <dbReference type="ARBA" id="ARBA00023136"/>
    </source>
</evidence>
<feature type="region of interest" description="Disordered" evidence="24">
    <location>
        <begin position="340"/>
        <end position="367"/>
    </location>
</feature>
<evidence type="ECO:0000256" key="7">
    <source>
        <dbReference type="ARBA" id="ARBA00022989"/>
    </source>
</evidence>
<dbReference type="GO" id="GO:0034625">
    <property type="term" value="P:fatty acid elongation, monounsaturated fatty acid"/>
    <property type="evidence" value="ECO:0007669"/>
    <property type="project" value="UniProtKB-UniRule"/>
</dbReference>
<dbReference type="GO" id="GO:0030425">
    <property type="term" value="C:dendrite"/>
    <property type="evidence" value="ECO:0007669"/>
    <property type="project" value="UniProtKB-SubCell"/>
</dbReference>
<comment type="function">
    <text evidence="12">Catalyzes the first and rate-limiting reaction of the four reactions that constitute the long-chain fatty acids elongation cycle. This endoplasmic reticulum-bound enzymatic process allows the addition of 2 carbons to the chain of long- and very long-chain fatty acids (VLCFAs) per cycle. Condensing enzyme that acts specifically toward polyunsaturated acyl-CoA with the higher activity toward C18:3(n-6) acyl-CoA. May participate in the production of monounsaturated and of polyunsaturated VLCFAs of different chain lengths that are involved in multiple biological processes as precursors of membrane lipids and lipid mediators. In conditions where the essential linoleic and alpha linoleic fatty acids are lacking it is also involved in the synthesis of Mead acid from oleic acid.</text>
</comment>
<dbReference type="GO" id="GO:0042761">
    <property type="term" value="P:very long-chain fatty acid biosynthetic process"/>
    <property type="evidence" value="ECO:0007669"/>
    <property type="project" value="UniProtKB-UniRule"/>
</dbReference>
<comment type="subcellular location">
    <subcellularLocation>
        <location evidence="22">Endoplasmic reticulum membrane</location>
        <topology evidence="22">Multi-pass membrane protein</topology>
    </subcellularLocation>
    <subcellularLocation>
        <location evidence="22">Cell projection</location>
        <location evidence="22">Dendrite</location>
    </subcellularLocation>
    <subcellularLocation>
        <location evidence="1">Membrane</location>
        <topology evidence="1">Multi-pass membrane protein</topology>
    </subcellularLocation>
    <text evidence="22">In Purkinje cells, the protein localizes to the soma and proximal portion of the dendritic tree.</text>
</comment>
<evidence type="ECO:0000256" key="20">
    <source>
        <dbReference type="ARBA" id="ARBA00050003"/>
    </source>
</evidence>
<keyword evidence="4 22" id="KW-0812">Transmembrane</keyword>
<feature type="compositionally biased region" description="Polar residues" evidence="24">
    <location>
        <begin position="340"/>
        <end position="357"/>
    </location>
</feature>
<evidence type="ECO:0000256" key="24">
    <source>
        <dbReference type="SAM" id="MobiDB-lite"/>
    </source>
</evidence>
<evidence type="ECO:0000256" key="13">
    <source>
        <dbReference type="ARBA" id="ARBA00047856"/>
    </source>
</evidence>
<evidence type="ECO:0000256" key="12">
    <source>
        <dbReference type="ARBA" id="ARBA00045367"/>
    </source>
</evidence>
<comment type="catalytic activity">
    <reaction evidence="17">
        <text>(9Z,12Z)-octadecadienoyl-CoA + malonyl-CoA + H(+) = (11Z,14Z)-3-oxoicosa-11,14-dienoyl-CoA + CO2 + CoA</text>
        <dbReference type="Rhea" id="RHEA:36503"/>
        <dbReference type="ChEBI" id="CHEBI:15378"/>
        <dbReference type="ChEBI" id="CHEBI:16526"/>
        <dbReference type="ChEBI" id="CHEBI:57287"/>
        <dbReference type="ChEBI" id="CHEBI:57383"/>
        <dbReference type="ChEBI" id="CHEBI:57384"/>
        <dbReference type="ChEBI" id="CHEBI:74012"/>
    </reaction>
    <physiologicalReaction direction="left-to-right" evidence="17">
        <dbReference type="Rhea" id="RHEA:36504"/>
    </physiologicalReaction>
</comment>
<dbReference type="PANTHER" id="PTHR11157">
    <property type="entry name" value="FATTY ACID ACYL TRANSFERASE-RELATED"/>
    <property type="match status" value="1"/>
</dbReference>
<feature type="transmembrane region" description="Helical" evidence="22 23">
    <location>
        <begin position="275"/>
        <end position="292"/>
    </location>
</feature>
<name>A0A8C0XLT0_CASCN</name>
<dbReference type="GO" id="GO:0009922">
    <property type="term" value="F:fatty acid elongase activity"/>
    <property type="evidence" value="ECO:0007669"/>
    <property type="project" value="UniProtKB-UniRule"/>
</dbReference>
<comment type="similarity">
    <text evidence="22">Belongs to the ELO family. ELOVL5 subfamily.</text>
</comment>